<keyword evidence="2" id="KW-1185">Reference proteome</keyword>
<reference evidence="1 2" key="1">
    <citation type="submission" date="2021-01" db="EMBL/GenBank/DDBJ databases">
        <title>Whole genome shotgun sequence of Verrucosispora lutea NBRC 106530.</title>
        <authorList>
            <person name="Komaki H."/>
            <person name="Tamura T."/>
        </authorList>
    </citation>
    <scope>NUCLEOTIDE SEQUENCE [LARGE SCALE GENOMIC DNA]</scope>
    <source>
        <strain evidence="1 2">NBRC 106530</strain>
    </source>
</reference>
<name>A0ABQ4ITP3_9ACTN</name>
<comment type="caution">
    <text evidence="1">The sequence shown here is derived from an EMBL/GenBank/DDBJ whole genome shotgun (WGS) entry which is preliminary data.</text>
</comment>
<dbReference type="RefSeq" id="WP_203996684.1">
    <property type="nucleotide sequence ID" value="NZ_BOPB01000009.1"/>
</dbReference>
<dbReference type="Proteomes" id="UP000643165">
    <property type="component" value="Unassembled WGS sequence"/>
</dbReference>
<organism evidence="1 2">
    <name type="scientific">Micromonospora lutea</name>
    <dbReference type="NCBI Taxonomy" id="419825"/>
    <lineage>
        <taxon>Bacteria</taxon>
        <taxon>Bacillati</taxon>
        <taxon>Actinomycetota</taxon>
        <taxon>Actinomycetes</taxon>
        <taxon>Micromonosporales</taxon>
        <taxon>Micromonosporaceae</taxon>
        <taxon>Micromonospora</taxon>
    </lineage>
</organism>
<gene>
    <name evidence="1" type="ORF">Vlu01_19090</name>
</gene>
<sequence>MAEHAHREITRRELRNLSGAIMRGDSFIWRRTFVLRAEVMAAFATAPVLDAETFRRDLDSTVDQDPFSREW</sequence>
<evidence type="ECO:0000313" key="2">
    <source>
        <dbReference type="Proteomes" id="UP000643165"/>
    </source>
</evidence>
<accession>A0ABQ4ITP3</accession>
<protein>
    <submittedName>
        <fullName evidence="1">Uncharacterized protein</fullName>
    </submittedName>
</protein>
<proteinExistence type="predicted"/>
<evidence type="ECO:0000313" key="1">
    <source>
        <dbReference type="EMBL" id="GIJ21285.1"/>
    </source>
</evidence>
<dbReference type="EMBL" id="BOPB01000009">
    <property type="protein sequence ID" value="GIJ21285.1"/>
    <property type="molecule type" value="Genomic_DNA"/>
</dbReference>